<protein>
    <submittedName>
        <fullName evidence="1">Uncharacterized protein</fullName>
    </submittedName>
</protein>
<comment type="caution">
    <text evidence="1">The sequence shown here is derived from an EMBL/GenBank/DDBJ whole genome shotgun (WGS) entry which is preliminary data.</text>
</comment>
<evidence type="ECO:0000313" key="2">
    <source>
        <dbReference type="Proteomes" id="UP001469553"/>
    </source>
</evidence>
<proteinExistence type="predicted"/>
<evidence type="ECO:0000313" key="1">
    <source>
        <dbReference type="EMBL" id="MEQ2314921.1"/>
    </source>
</evidence>
<dbReference type="EMBL" id="JAHRIP010085889">
    <property type="protein sequence ID" value="MEQ2314921.1"/>
    <property type="molecule type" value="Genomic_DNA"/>
</dbReference>
<name>A0ABV1A9I1_9TELE</name>
<gene>
    <name evidence="1" type="ORF">AMECASPLE_016926</name>
</gene>
<sequence>MTSHLYEKSPLPLPNSFLIGKTRLVINGEKSRCRRISRCDSGNKDNPVSPATLADLQQMMVEEWDGLPQQCVTKLVISMGSRYQAAVVLSLITEAPVKKFIKLPMCIVSSNFNHPVQ</sequence>
<organism evidence="1 2">
    <name type="scientific">Ameca splendens</name>
    <dbReference type="NCBI Taxonomy" id="208324"/>
    <lineage>
        <taxon>Eukaryota</taxon>
        <taxon>Metazoa</taxon>
        <taxon>Chordata</taxon>
        <taxon>Craniata</taxon>
        <taxon>Vertebrata</taxon>
        <taxon>Euteleostomi</taxon>
        <taxon>Actinopterygii</taxon>
        <taxon>Neopterygii</taxon>
        <taxon>Teleostei</taxon>
        <taxon>Neoteleostei</taxon>
        <taxon>Acanthomorphata</taxon>
        <taxon>Ovalentaria</taxon>
        <taxon>Atherinomorphae</taxon>
        <taxon>Cyprinodontiformes</taxon>
        <taxon>Goodeidae</taxon>
        <taxon>Ameca</taxon>
    </lineage>
</organism>
<reference evidence="1 2" key="1">
    <citation type="submission" date="2021-06" db="EMBL/GenBank/DDBJ databases">
        <authorList>
            <person name="Palmer J.M."/>
        </authorList>
    </citation>
    <scope>NUCLEOTIDE SEQUENCE [LARGE SCALE GENOMIC DNA]</scope>
    <source>
        <strain evidence="1 2">AS_MEX2019</strain>
        <tissue evidence="1">Muscle</tissue>
    </source>
</reference>
<dbReference type="Proteomes" id="UP001469553">
    <property type="component" value="Unassembled WGS sequence"/>
</dbReference>
<keyword evidence="2" id="KW-1185">Reference proteome</keyword>
<accession>A0ABV1A9I1</accession>